<dbReference type="InterPro" id="IPR036388">
    <property type="entry name" value="WH-like_DNA-bd_sf"/>
</dbReference>
<dbReference type="RefSeq" id="WP_259480880.1">
    <property type="nucleotide sequence ID" value="NZ_BAAAQY010000012.1"/>
</dbReference>
<accession>A0ABN3E3F4</accession>
<evidence type="ECO:0000313" key="5">
    <source>
        <dbReference type="EMBL" id="GAA2246964.1"/>
    </source>
</evidence>
<dbReference type="InterPro" id="IPR036390">
    <property type="entry name" value="WH_DNA-bd_sf"/>
</dbReference>
<dbReference type="InterPro" id="IPR008920">
    <property type="entry name" value="TF_FadR/GntR_C"/>
</dbReference>
<keyword evidence="6" id="KW-1185">Reference proteome</keyword>
<evidence type="ECO:0000259" key="4">
    <source>
        <dbReference type="PROSITE" id="PS50949"/>
    </source>
</evidence>
<evidence type="ECO:0000256" key="3">
    <source>
        <dbReference type="ARBA" id="ARBA00023163"/>
    </source>
</evidence>
<evidence type="ECO:0000256" key="2">
    <source>
        <dbReference type="ARBA" id="ARBA00023125"/>
    </source>
</evidence>
<dbReference type="Pfam" id="PF00392">
    <property type="entry name" value="GntR"/>
    <property type="match status" value="1"/>
</dbReference>
<feature type="domain" description="HTH gntR-type" evidence="4">
    <location>
        <begin position="3"/>
        <end position="70"/>
    </location>
</feature>
<organism evidence="5 6">
    <name type="scientific">Herbiconiux moechotypicola</name>
    <dbReference type="NCBI Taxonomy" id="637393"/>
    <lineage>
        <taxon>Bacteria</taxon>
        <taxon>Bacillati</taxon>
        <taxon>Actinomycetota</taxon>
        <taxon>Actinomycetes</taxon>
        <taxon>Micrococcales</taxon>
        <taxon>Microbacteriaceae</taxon>
        <taxon>Herbiconiux</taxon>
    </lineage>
</organism>
<gene>
    <name evidence="5" type="ORF">GCM10009851_35530</name>
</gene>
<comment type="caution">
    <text evidence="5">The sequence shown here is derived from an EMBL/GenBank/DDBJ whole genome shotgun (WGS) entry which is preliminary data.</text>
</comment>
<dbReference type="Gene3D" id="1.20.120.530">
    <property type="entry name" value="GntR ligand-binding domain-like"/>
    <property type="match status" value="1"/>
</dbReference>
<dbReference type="PANTHER" id="PTHR43537">
    <property type="entry name" value="TRANSCRIPTIONAL REGULATOR, GNTR FAMILY"/>
    <property type="match status" value="1"/>
</dbReference>
<dbReference type="PANTHER" id="PTHR43537:SF5">
    <property type="entry name" value="UXU OPERON TRANSCRIPTIONAL REGULATOR"/>
    <property type="match status" value="1"/>
</dbReference>
<dbReference type="SMART" id="SM00345">
    <property type="entry name" value="HTH_GNTR"/>
    <property type="match status" value="1"/>
</dbReference>
<proteinExistence type="predicted"/>
<keyword evidence="2" id="KW-0238">DNA-binding</keyword>
<dbReference type="SMART" id="SM00895">
    <property type="entry name" value="FCD"/>
    <property type="match status" value="1"/>
</dbReference>
<dbReference type="Proteomes" id="UP001500929">
    <property type="component" value="Unassembled WGS sequence"/>
</dbReference>
<keyword evidence="3" id="KW-0804">Transcription</keyword>
<dbReference type="SUPFAM" id="SSF48008">
    <property type="entry name" value="GntR ligand-binding domain-like"/>
    <property type="match status" value="1"/>
</dbReference>
<dbReference type="SUPFAM" id="SSF46785">
    <property type="entry name" value="Winged helix' DNA-binding domain"/>
    <property type="match status" value="1"/>
</dbReference>
<reference evidence="5 6" key="1">
    <citation type="journal article" date="2019" name="Int. J. Syst. Evol. Microbiol.">
        <title>The Global Catalogue of Microorganisms (GCM) 10K type strain sequencing project: providing services to taxonomists for standard genome sequencing and annotation.</title>
        <authorList>
            <consortium name="The Broad Institute Genomics Platform"/>
            <consortium name="The Broad Institute Genome Sequencing Center for Infectious Disease"/>
            <person name="Wu L."/>
            <person name="Ma J."/>
        </authorList>
    </citation>
    <scope>NUCLEOTIDE SEQUENCE [LARGE SCALE GENOMIC DNA]</scope>
    <source>
        <strain evidence="5 6">JCM 16117</strain>
    </source>
</reference>
<sequence length="208" mass="22028">MNDRASEKAYDFTKAAIIRGDYAGGATLSEGEVCTALELSRTPVHEAFLRLGAEGLLSLEGRKGAVVAPMSPRESADVLEMREAVESACAARVCAEGRGAETARSLAAALDEQASAVVSGDVERFVEADATFHQLVVAAARNAVADQVSRLLADRQQRLRHQLMRVRPDRLALSLDEHRMLAAALAADDATAYGAVLHEHVAAHGGAL</sequence>
<name>A0ABN3E3F4_9MICO</name>
<evidence type="ECO:0000313" key="6">
    <source>
        <dbReference type="Proteomes" id="UP001500929"/>
    </source>
</evidence>
<dbReference type="InterPro" id="IPR011711">
    <property type="entry name" value="GntR_C"/>
</dbReference>
<dbReference type="PROSITE" id="PS50949">
    <property type="entry name" value="HTH_GNTR"/>
    <property type="match status" value="1"/>
</dbReference>
<dbReference type="InterPro" id="IPR000524">
    <property type="entry name" value="Tscrpt_reg_HTH_GntR"/>
</dbReference>
<evidence type="ECO:0000256" key="1">
    <source>
        <dbReference type="ARBA" id="ARBA00023015"/>
    </source>
</evidence>
<dbReference type="EMBL" id="BAAAQY010000012">
    <property type="protein sequence ID" value="GAA2246964.1"/>
    <property type="molecule type" value="Genomic_DNA"/>
</dbReference>
<dbReference type="Gene3D" id="1.10.10.10">
    <property type="entry name" value="Winged helix-like DNA-binding domain superfamily/Winged helix DNA-binding domain"/>
    <property type="match status" value="1"/>
</dbReference>
<keyword evidence="1" id="KW-0805">Transcription regulation</keyword>
<dbReference type="Pfam" id="PF07729">
    <property type="entry name" value="FCD"/>
    <property type="match status" value="1"/>
</dbReference>
<protein>
    <submittedName>
        <fullName evidence="5">GntR family transcriptional regulator</fullName>
    </submittedName>
</protein>